<name>A0AA48WGS0_9BURK</name>
<evidence type="ECO:0000313" key="2">
    <source>
        <dbReference type="Proteomes" id="UP000662888"/>
    </source>
</evidence>
<evidence type="ECO:0000313" key="1">
    <source>
        <dbReference type="EMBL" id="QPI51352.1"/>
    </source>
</evidence>
<organism evidence="1 2">
    <name type="scientific">Massilia antarctica</name>
    <dbReference type="NCBI Taxonomy" id="2765360"/>
    <lineage>
        <taxon>Bacteria</taxon>
        <taxon>Pseudomonadati</taxon>
        <taxon>Pseudomonadota</taxon>
        <taxon>Betaproteobacteria</taxon>
        <taxon>Burkholderiales</taxon>
        <taxon>Oxalobacteraceae</taxon>
        <taxon>Telluria group</taxon>
        <taxon>Massilia</taxon>
    </lineage>
</organism>
<dbReference type="EMBL" id="CP065053">
    <property type="protein sequence ID" value="QPI51352.1"/>
    <property type="molecule type" value="Genomic_DNA"/>
</dbReference>
<gene>
    <name evidence="1" type="ORF">IV454_07480</name>
</gene>
<protein>
    <submittedName>
        <fullName evidence="1">Uncharacterized protein</fullName>
    </submittedName>
</protein>
<accession>A0AA48WGS0</accession>
<keyword evidence="2" id="KW-1185">Reference proteome</keyword>
<dbReference type="RefSeq" id="WP_206090956.1">
    <property type="nucleotide sequence ID" value="NZ_CP065053.1"/>
</dbReference>
<sequence length="204" mass="22080">MGCEAIGSYRGARRDFVDFVLGIDADGSCQQVRVSSSSSGPVHDDETLARFVFAPAHTTPTGDIDETFVLDAFKYGASVQRLQVELQQSLPALHRDGEAHAERIRRGSPDRAPQPERTYLGVVTFVAAQVRAVHVDVTAARIRVYDTALPDDQLHADIVASDIGLTKALRKELRVRLFLLAWKSGLFPSPVAEGGTPPVAGRGC</sequence>
<reference evidence="1 2" key="1">
    <citation type="submission" date="2020-11" db="EMBL/GenBank/DDBJ databases">
        <authorList>
            <person name="Sun Q."/>
        </authorList>
    </citation>
    <scope>NUCLEOTIDE SEQUENCE [LARGE SCALE GENOMIC DNA]</scope>
    <source>
        <strain evidence="1 2">P8398</strain>
    </source>
</reference>
<proteinExistence type="predicted"/>
<dbReference type="Proteomes" id="UP000662888">
    <property type="component" value="Chromosome"/>
</dbReference>